<dbReference type="EMBL" id="FN545181">
    <property type="protein sequence ID" value="CBA72343.1"/>
    <property type="molecule type" value="Genomic_DNA"/>
</dbReference>
<sequence length="103" mass="11730">MILSKSPSSAIRCNNTEPTIPRQPINPTFFILFISNLNVEAQVKLSSFINNNRKLKSFSPFINTNYLINKNLFITDKKTPRIKGVLLKITVNNFTTLMDANQI</sequence>
<protein>
    <submittedName>
        <fullName evidence="1">Uncharacterized protein</fullName>
    </submittedName>
</protein>
<name>D2TY62_9GAMM</name>
<reference evidence="1" key="1">
    <citation type="journal article" date="2010" name="Insect Mol. Biol.">
        <title>The draft genome sequence of Arsenophonus nasoniae, son-killer bacterium of Nasonia vitripennis, reveals genes associated with virulence and symbiosis.</title>
        <authorList>
            <person name="Wilkes T."/>
            <person name="Darby A.C."/>
            <person name="Choi J."/>
            <person name="Colborne J.K."/>
            <person name="Werren J.H."/>
            <person name="Hurst G.D.D."/>
        </authorList>
    </citation>
    <scope>NUCLEOTIDE SEQUENCE</scope>
</reference>
<accession>D2TY62</accession>
<evidence type="ECO:0000313" key="1">
    <source>
        <dbReference type="EMBL" id="CBA72343.1"/>
    </source>
</evidence>
<proteinExistence type="predicted"/>
<dbReference type="AlphaFoldDB" id="D2TY62"/>
<organism evidence="1">
    <name type="scientific">Arsenophonus nasoniae</name>
    <name type="common">son-killer infecting Nasonia vitripennis</name>
    <dbReference type="NCBI Taxonomy" id="638"/>
    <lineage>
        <taxon>Bacteria</taxon>
        <taxon>Pseudomonadati</taxon>
        <taxon>Pseudomonadota</taxon>
        <taxon>Gammaproteobacteria</taxon>
        <taxon>Enterobacterales</taxon>
        <taxon>Morganellaceae</taxon>
        <taxon>Arsenophonus</taxon>
    </lineage>
</organism>
<gene>
    <name evidence="1" type="ORF">ARN_10680</name>
</gene>